<gene>
    <name evidence="2" type="ORF">jhhlp_003864</name>
</gene>
<reference evidence="2 3" key="1">
    <citation type="journal article" date="2017" name="G3 (Bethesda)">
        <title>First Draft Genome Sequence of the Pathogenic Fungus Lomentospora prolificans (Formerly Scedosporium prolificans).</title>
        <authorList>
            <person name="Luo R."/>
            <person name="Zimin A."/>
            <person name="Workman R."/>
            <person name="Fan Y."/>
            <person name="Pertea G."/>
            <person name="Grossman N."/>
            <person name="Wear M.P."/>
            <person name="Jia B."/>
            <person name="Miller H."/>
            <person name="Casadevall A."/>
            <person name="Timp W."/>
            <person name="Zhang S.X."/>
            <person name="Salzberg S.L."/>
        </authorList>
    </citation>
    <scope>NUCLEOTIDE SEQUENCE [LARGE SCALE GENOMIC DNA]</scope>
    <source>
        <strain evidence="2 3">JHH-5317</strain>
    </source>
</reference>
<accession>A0A2N3N9Z0</accession>
<comment type="caution">
    <text evidence="2">The sequence shown here is derived from an EMBL/GenBank/DDBJ whole genome shotgun (WGS) entry which is preliminary data.</text>
</comment>
<evidence type="ECO:0000256" key="1">
    <source>
        <dbReference type="SAM" id="SignalP"/>
    </source>
</evidence>
<keyword evidence="3" id="KW-1185">Reference proteome</keyword>
<dbReference type="OrthoDB" id="10454790at2759"/>
<dbReference type="Proteomes" id="UP000233524">
    <property type="component" value="Unassembled WGS sequence"/>
</dbReference>
<organism evidence="2 3">
    <name type="scientific">Lomentospora prolificans</name>
    <dbReference type="NCBI Taxonomy" id="41688"/>
    <lineage>
        <taxon>Eukaryota</taxon>
        <taxon>Fungi</taxon>
        <taxon>Dikarya</taxon>
        <taxon>Ascomycota</taxon>
        <taxon>Pezizomycotina</taxon>
        <taxon>Sordariomycetes</taxon>
        <taxon>Hypocreomycetidae</taxon>
        <taxon>Microascales</taxon>
        <taxon>Microascaceae</taxon>
        <taxon>Lomentospora</taxon>
    </lineage>
</organism>
<evidence type="ECO:0000313" key="3">
    <source>
        <dbReference type="Proteomes" id="UP000233524"/>
    </source>
</evidence>
<dbReference type="InParanoid" id="A0A2N3N9Z0"/>
<dbReference type="AlphaFoldDB" id="A0A2N3N9Z0"/>
<keyword evidence="1" id="KW-0732">Signal</keyword>
<evidence type="ECO:0000313" key="2">
    <source>
        <dbReference type="EMBL" id="PKS09250.1"/>
    </source>
</evidence>
<dbReference type="VEuPathDB" id="FungiDB:jhhlp_003864"/>
<dbReference type="EMBL" id="NLAX01000010">
    <property type="protein sequence ID" value="PKS09250.1"/>
    <property type="molecule type" value="Genomic_DNA"/>
</dbReference>
<protein>
    <submittedName>
        <fullName evidence="2">Uncharacterized protein</fullName>
    </submittedName>
</protein>
<proteinExistence type="predicted"/>
<name>A0A2N3N9Z0_9PEZI</name>
<feature type="signal peptide" evidence="1">
    <location>
        <begin position="1"/>
        <end position="22"/>
    </location>
</feature>
<feature type="chain" id="PRO_5014852634" evidence="1">
    <location>
        <begin position="23"/>
        <end position="194"/>
    </location>
</feature>
<sequence>MKFTSIFVGTLATLAAAAPAPAKEVTEEKRSLALGGFNQFNTGLQFGSGFDVLSANNFAFNNLNLAYLAAFNGFNPVSFGNAITVNSLAFDPFAEIFGFGANNQFLQLNHILSLQSALIVSWLGNIGLTSNLNFGGGVIPLIDFGSLGGFVSPFSQFNLGIDQVIQTQITSFVQPTGLFFNGGIGGINGGFFKE</sequence>